<dbReference type="SUPFAM" id="SSF52047">
    <property type="entry name" value="RNI-like"/>
    <property type="match status" value="1"/>
</dbReference>
<accession>A0AAD4H288</accession>
<evidence type="ECO:0000313" key="2">
    <source>
        <dbReference type="EMBL" id="KAG0269233.1"/>
    </source>
</evidence>
<dbReference type="InterPro" id="IPR032675">
    <property type="entry name" value="LRR_dom_sf"/>
</dbReference>
<proteinExistence type="predicted"/>
<feature type="region of interest" description="Disordered" evidence="1">
    <location>
        <begin position="718"/>
        <end position="741"/>
    </location>
</feature>
<comment type="caution">
    <text evidence="2">The sequence shown here is derived from an EMBL/GenBank/DDBJ whole genome shotgun (WGS) entry which is preliminary data.</text>
</comment>
<feature type="region of interest" description="Disordered" evidence="1">
    <location>
        <begin position="419"/>
        <end position="441"/>
    </location>
</feature>
<reference evidence="2" key="1">
    <citation type="journal article" date="2020" name="Fungal Divers.">
        <title>Resolving the Mortierellaceae phylogeny through synthesis of multi-gene phylogenetics and phylogenomics.</title>
        <authorList>
            <person name="Vandepol N."/>
            <person name="Liber J."/>
            <person name="Desiro A."/>
            <person name="Na H."/>
            <person name="Kennedy M."/>
            <person name="Barry K."/>
            <person name="Grigoriev I.V."/>
            <person name="Miller A.N."/>
            <person name="O'Donnell K."/>
            <person name="Stajich J.E."/>
            <person name="Bonito G."/>
        </authorList>
    </citation>
    <scope>NUCLEOTIDE SEQUENCE</scope>
    <source>
        <strain evidence="2">NRRL 28262</strain>
    </source>
</reference>
<gene>
    <name evidence="2" type="ORF">BGZ95_002152</name>
</gene>
<protein>
    <submittedName>
        <fullName evidence="2">Uncharacterized protein</fullName>
    </submittedName>
</protein>
<dbReference type="AlphaFoldDB" id="A0AAD4H288"/>
<dbReference type="Gene3D" id="3.80.10.10">
    <property type="entry name" value="Ribonuclease Inhibitor"/>
    <property type="match status" value="1"/>
</dbReference>
<evidence type="ECO:0000313" key="3">
    <source>
        <dbReference type="Proteomes" id="UP001194580"/>
    </source>
</evidence>
<evidence type="ECO:0000256" key="1">
    <source>
        <dbReference type="SAM" id="MobiDB-lite"/>
    </source>
</evidence>
<name>A0AAD4H288_9FUNG</name>
<feature type="region of interest" description="Disordered" evidence="1">
    <location>
        <begin position="123"/>
        <end position="143"/>
    </location>
</feature>
<sequence length="844" mass="94232">MAAKTTPATPISPTVTTSINSLPPECLEPILNSLKTNALALSSLLRVSRLFFTLTVPILYSDPFSICPFENRTQLHKVILDSATENGSFSVAAFLEATRGQCGSLDCHGQCESGAKFQEIMDNEQEEKEKTRGSQEAPAGGVEPSQSIRVIKAKTRTIVRYVDFLTHYNGELWLTYATTCLTKKSQQHLTTKLLIRMHTRIIDHTAERLESMDLLPGTIRDIIPVAHRFRSLVRLQLVGRYNSDELNYFSVFLSARQRNVDIWAGEQESDGDGRDNDASSRTYAGKKSRKRPNVVREIEDFTLPQVLYTYPSHQSVTTREQLVRLVKLQQLNILRSLGNRLLSLNASNCSDFFKIAPQIPCHLLKSLGTFKFVQGSLNGDAEFFLRRCRALTSLDFTTFHRDIFPWAVNEKLQLQLPQQQFEQQQQQPTTATTGASSPTTTAPQPFSAELIQLKHLRLAVSQWLVGRSLHSTLFAFSHSLESFLLNVYNHELLRSENSFVTIGLSPFEGCPMLEDLLVRGRVAFSTASGGIDVLRIPRLRSLDLDTGIAKEFQFESLEFSPRLESLVLADAAAVLTNPPPPPLLVDYDSIFPSVCPTPVLWTWTMNYLTRIHLTGSPAFQFRFEWLQRCPAVTSLVINGLLPSALPQAFVSEHLATNGSEETIAAYGKHLSLCDLVLFHRPQDSITVTHRQALASALETYCHNIDRLKLTTTTSLGRYQPIQTPTPVPAPAPSPLAPQAKDSSVDDIGLALFASRNLQKLKHITTMRHPDTPLATVVQRYGLVRGSLVMIQSPKGGDEGVEVMWCPSIVFKPFQIEILGVLEVEGTTLFQQRASWQFPHTVEHG</sequence>
<feature type="compositionally biased region" description="Pro residues" evidence="1">
    <location>
        <begin position="723"/>
        <end position="735"/>
    </location>
</feature>
<organism evidence="2 3">
    <name type="scientific">Linnemannia exigua</name>
    <dbReference type="NCBI Taxonomy" id="604196"/>
    <lineage>
        <taxon>Eukaryota</taxon>
        <taxon>Fungi</taxon>
        <taxon>Fungi incertae sedis</taxon>
        <taxon>Mucoromycota</taxon>
        <taxon>Mortierellomycotina</taxon>
        <taxon>Mortierellomycetes</taxon>
        <taxon>Mortierellales</taxon>
        <taxon>Mortierellaceae</taxon>
        <taxon>Linnemannia</taxon>
    </lineage>
</organism>
<dbReference type="EMBL" id="JAAAIL010001445">
    <property type="protein sequence ID" value="KAG0269233.1"/>
    <property type="molecule type" value="Genomic_DNA"/>
</dbReference>
<dbReference type="Proteomes" id="UP001194580">
    <property type="component" value="Unassembled WGS sequence"/>
</dbReference>
<keyword evidence="3" id="KW-1185">Reference proteome</keyword>
<feature type="region of interest" description="Disordered" evidence="1">
    <location>
        <begin position="266"/>
        <end position="289"/>
    </location>
</feature>